<reference evidence="4" key="1">
    <citation type="submission" date="2016-10" db="EMBL/GenBank/DDBJ databases">
        <authorList>
            <person name="Varghese N."/>
            <person name="Submissions S."/>
        </authorList>
    </citation>
    <scope>NUCLEOTIDE SEQUENCE [LARGE SCALE GENOMIC DNA]</scope>
    <source>
        <strain evidence="4">DSM 44771</strain>
    </source>
</reference>
<dbReference type="PANTHER" id="PTHR12110:SF21">
    <property type="entry name" value="XYLOSE ISOMERASE-LIKE TIM BARREL DOMAIN-CONTAINING PROTEIN"/>
    <property type="match status" value="1"/>
</dbReference>
<dbReference type="GO" id="GO:0046872">
    <property type="term" value="F:metal ion binding"/>
    <property type="evidence" value="ECO:0007669"/>
    <property type="project" value="UniProtKB-UniRule"/>
</dbReference>
<dbReference type="Gene3D" id="3.10.180.10">
    <property type="entry name" value="2,3-Dihydroxybiphenyl 1,2-Dioxygenase, domain 1"/>
    <property type="match status" value="2"/>
</dbReference>
<dbReference type="Pfam" id="PF00903">
    <property type="entry name" value="Glyoxalase"/>
    <property type="match status" value="1"/>
</dbReference>
<organism evidence="3 4">
    <name type="scientific">Saccharopolyspora flava</name>
    <dbReference type="NCBI Taxonomy" id="95161"/>
    <lineage>
        <taxon>Bacteria</taxon>
        <taxon>Bacillati</taxon>
        <taxon>Actinomycetota</taxon>
        <taxon>Actinomycetes</taxon>
        <taxon>Pseudonocardiales</taxon>
        <taxon>Pseudonocardiaceae</taxon>
        <taxon>Saccharopolyspora</taxon>
    </lineage>
</organism>
<sequence length="605" mass="65922">MSEPRRSIATVCLSGTLEDKLAAASAAGFDGVEIFENDLIASAASPAEIRAYCRDLGLSIDLYQPFRDFEAVPPARFRQNLRRAERKFDVMEQLGTDLVLVCSTVSPEAVDDDELAAEQLRELAERAQRRGMRVAYEALAWGRFVNTYEHSWRIVRRADHPALGLCLDSFHVLSRGGDPALIRTIPGEKLFYLQLADAPQLDMDVLQWSRHHRLFPGQGSFDLTTFAGNVLDAGYSGPLSLEVFNDVFRQADPKPAAVDAMRSLRLLEERLGLPVAEPAPDLDGYAFAEVVADPGTAARLADGLAALGFAETGEHRSKPVRRWEQGGARVLINTSGAGPDTAEIGALAVESADPLRSARRAEAMSSPILPRERGPQEAGLVSVAAPDGTGVFFCDTAADDGWRGDFRDTAAPAAGLITGIDHVSLTQPFDHFDEAALFCRSVLGLEPEEVTEYAAPFGMVRNRGMVDATRSVRIALNGALVRRGEWAPAVRDPQHIAFTCTDVLAAAERLRASGAPVLPIPDNYYDDLDARFDLDPDLLGALRRGSVLYDRDAGGEFLHLFTELFGSRVFLELVQRVGDYAGYGVGNAPVRMAAHRRQRMTAFGR</sequence>
<dbReference type="UniPathway" id="UPA00088"/>
<feature type="binding site" evidence="1">
    <location>
        <position position="422"/>
    </location>
    <ligand>
        <name>Mg(2+)</name>
        <dbReference type="ChEBI" id="CHEBI:18420"/>
    </ligand>
</feature>
<dbReference type="RefSeq" id="WP_093421930.1">
    <property type="nucleotide sequence ID" value="NZ_FOZX01000009.1"/>
</dbReference>
<feature type="domain" description="VOC" evidence="2">
    <location>
        <begin position="419"/>
        <end position="563"/>
    </location>
</feature>
<dbReference type="OrthoDB" id="9780241at2"/>
<dbReference type="SUPFAM" id="SSF51658">
    <property type="entry name" value="Xylose isomerase-like"/>
    <property type="match status" value="1"/>
</dbReference>
<comment type="cofactor">
    <cofactor evidence="1">
        <name>a divalent metal cation</name>
        <dbReference type="ChEBI" id="CHEBI:60240"/>
    </cofactor>
</comment>
<dbReference type="Gene3D" id="3.20.20.150">
    <property type="entry name" value="Divalent-metal-dependent TIM barrel enzymes"/>
    <property type="match status" value="1"/>
</dbReference>
<feature type="binding site" evidence="1">
    <location>
        <position position="495"/>
    </location>
    <ligand>
        <name>Mg(2+)</name>
        <dbReference type="ChEBI" id="CHEBI:18420"/>
    </ligand>
</feature>
<dbReference type="HAMAP" id="MF_02238">
    <property type="entry name" value="DSD"/>
    <property type="match status" value="1"/>
</dbReference>
<dbReference type="SUPFAM" id="SSF54593">
    <property type="entry name" value="Glyoxalase/Bleomycin resistance protein/Dihydroxybiphenyl dioxygenase"/>
    <property type="match status" value="1"/>
</dbReference>
<keyword evidence="3" id="KW-0560">Oxidoreductase</keyword>
<proteinExistence type="inferred from homology"/>
<dbReference type="InterPro" id="IPR013022">
    <property type="entry name" value="Xyl_isomerase-like_TIM-brl"/>
</dbReference>
<dbReference type="InterPro" id="IPR050312">
    <property type="entry name" value="IolE/XylAMocC-like"/>
</dbReference>
<feature type="binding site" evidence="1">
    <location>
        <position position="168"/>
    </location>
    <ligand>
        <name>a divalent metal cation</name>
        <dbReference type="ChEBI" id="CHEBI:60240"/>
        <note>catalytic</note>
    </ligand>
</feature>
<dbReference type="Proteomes" id="UP000198852">
    <property type="component" value="Unassembled WGS sequence"/>
</dbReference>
<evidence type="ECO:0000313" key="3">
    <source>
        <dbReference type="EMBL" id="SFS97894.1"/>
    </source>
</evidence>
<dbReference type="InterPro" id="IPR043700">
    <property type="entry name" value="DSD"/>
</dbReference>
<dbReference type="GO" id="GO:0051213">
    <property type="term" value="F:dioxygenase activity"/>
    <property type="evidence" value="ECO:0007669"/>
    <property type="project" value="UniProtKB-KW"/>
</dbReference>
<evidence type="ECO:0000256" key="1">
    <source>
        <dbReference type="HAMAP-Rule" id="MF_02238"/>
    </source>
</evidence>
<dbReference type="InterPro" id="IPR037523">
    <property type="entry name" value="VOC_core"/>
</dbReference>
<dbReference type="AlphaFoldDB" id="A0A1I6U901"/>
<feature type="binding site" evidence="1">
    <location>
        <position position="572"/>
    </location>
    <ligand>
        <name>Mg(2+)</name>
        <dbReference type="ChEBI" id="CHEBI:18420"/>
    </ligand>
</feature>
<evidence type="ECO:0000313" key="4">
    <source>
        <dbReference type="Proteomes" id="UP000198852"/>
    </source>
</evidence>
<dbReference type="InterPro" id="IPR036237">
    <property type="entry name" value="Xyl_isomerase-like_sf"/>
</dbReference>
<keyword evidence="3" id="KW-0223">Dioxygenase</keyword>
<comment type="function">
    <text evidence="1">Catalyzes the conversion of 3-dehydroshikimate to protocatechuate (3,4-dihydroxybenzoate), a common intermediate of quinate and shikimate degradation pathways.</text>
</comment>
<comment type="similarity">
    <text evidence="1">Belongs to the bacterial two-domain DSD family.</text>
</comment>
<comment type="pathway">
    <text evidence="1">Aromatic compound metabolism; 3,4-dihydroxybenzoate biosynthesis.</text>
</comment>
<dbReference type="GO" id="GO:0046279">
    <property type="term" value="P:3,4-dihydroxybenzoate biosynthetic process"/>
    <property type="evidence" value="ECO:0007669"/>
    <property type="project" value="UniProtKB-UniRule"/>
</dbReference>
<keyword evidence="4" id="KW-1185">Reference proteome</keyword>
<feature type="binding site" evidence="1">
    <location>
        <position position="242"/>
    </location>
    <ligand>
        <name>a divalent metal cation</name>
        <dbReference type="ChEBI" id="CHEBI:60240"/>
        <note>catalytic</note>
    </ligand>
</feature>
<name>A0A1I6U901_9PSEU</name>
<keyword evidence="1" id="KW-0479">Metal-binding</keyword>
<dbReference type="EMBL" id="FOZX01000009">
    <property type="protein sequence ID" value="SFS97894.1"/>
    <property type="molecule type" value="Genomic_DNA"/>
</dbReference>
<dbReference type="InterPro" id="IPR029068">
    <property type="entry name" value="Glyas_Bleomycin-R_OHBP_Dase"/>
</dbReference>
<accession>A0A1I6U901</accession>
<keyword evidence="3" id="KW-0670">Pyruvate</keyword>
<dbReference type="InterPro" id="IPR004360">
    <property type="entry name" value="Glyas_Fos-R_dOase_dom"/>
</dbReference>
<dbReference type="PANTHER" id="PTHR12110">
    <property type="entry name" value="HYDROXYPYRUVATE ISOMERASE"/>
    <property type="match status" value="1"/>
</dbReference>
<dbReference type="STRING" id="95161.SAMN05660874_04724"/>
<comment type="catalytic activity">
    <reaction evidence="1">
        <text>3-dehydroshikimate = 3,4-dihydroxybenzoate + H2O</text>
        <dbReference type="Rhea" id="RHEA:24848"/>
        <dbReference type="ChEBI" id="CHEBI:15377"/>
        <dbReference type="ChEBI" id="CHEBI:16630"/>
        <dbReference type="ChEBI" id="CHEBI:36241"/>
        <dbReference type="EC" id="4.2.1.118"/>
    </reaction>
</comment>
<feature type="binding site" evidence="1">
    <location>
        <position position="194"/>
    </location>
    <ligand>
        <name>a divalent metal cation</name>
        <dbReference type="ChEBI" id="CHEBI:60240"/>
        <note>catalytic</note>
    </ligand>
</feature>
<evidence type="ECO:0000259" key="2">
    <source>
        <dbReference type="PROSITE" id="PS51819"/>
    </source>
</evidence>
<protein>
    <recommendedName>
        <fullName evidence="1">3-dehydroshikimate dehydratase</fullName>
        <shortName evidence="1">DSD</shortName>
        <ecNumber evidence="1">4.2.1.118</ecNumber>
    </recommendedName>
</protein>
<feature type="binding site" evidence="1">
    <location>
        <position position="137"/>
    </location>
    <ligand>
        <name>a divalent metal cation</name>
        <dbReference type="ChEBI" id="CHEBI:60240"/>
        <note>catalytic</note>
    </ligand>
</feature>
<dbReference type="EC" id="4.2.1.118" evidence="1"/>
<dbReference type="PROSITE" id="PS51819">
    <property type="entry name" value="VOC"/>
    <property type="match status" value="1"/>
</dbReference>
<dbReference type="GO" id="GO:0046565">
    <property type="term" value="F:3-dehydroshikimate dehydratase activity"/>
    <property type="evidence" value="ECO:0007669"/>
    <property type="project" value="UniProtKB-UniRule"/>
</dbReference>
<keyword evidence="1" id="KW-0456">Lyase</keyword>
<gene>
    <name evidence="3" type="ORF">SAMN05660874_04724</name>
</gene>
<dbReference type="Pfam" id="PF01261">
    <property type="entry name" value="AP_endonuc_2"/>
    <property type="match status" value="1"/>
</dbReference>